<dbReference type="Proteomes" id="UP000064893">
    <property type="component" value="Chromosome"/>
</dbReference>
<keyword evidence="4" id="KW-1185">Reference proteome</keyword>
<reference evidence="3 4" key="1">
    <citation type="submission" date="2015-11" db="EMBL/GenBank/DDBJ databases">
        <title>Description and complete genome sequence of a novel strain predominating in hypersaline microbial mats and representing a new family of the Bacteriodetes phylum.</title>
        <authorList>
            <person name="Spring S."/>
            <person name="Bunk B."/>
            <person name="Sproer C."/>
            <person name="Klenk H.-P."/>
        </authorList>
    </citation>
    <scope>NUCLEOTIDE SEQUENCE [LARGE SCALE GENOMIC DNA]</scope>
    <source>
        <strain evidence="3 4">L21-Spi-D4</strain>
    </source>
</reference>
<dbReference type="InterPro" id="IPR051829">
    <property type="entry name" value="Multiheme_Cytochr_ET"/>
</dbReference>
<feature type="transmembrane region" description="Helical" evidence="2">
    <location>
        <begin position="495"/>
        <end position="518"/>
    </location>
</feature>
<keyword evidence="2" id="KW-0472">Membrane</keyword>
<dbReference type="PATRIC" id="fig|1307839.3.peg.2575"/>
<dbReference type="AlphaFoldDB" id="A0A0S2I1E4"/>
<keyword evidence="1" id="KW-0732">Signal</keyword>
<dbReference type="NCBIfam" id="TIGR04315">
    <property type="entry name" value="octaheme_Shew"/>
    <property type="match status" value="1"/>
</dbReference>
<dbReference type="PIRSF" id="PIRSF039014">
    <property type="entry name" value="OTR_cyc"/>
    <property type="match status" value="1"/>
</dbReference>
<dbReference type="PANTHER" id="PTHR35038">
    <property type="entry name" value="DISSIMILATORY SULFITE REDUCTASE SIRA"/>
    <property type="match status" value="1"/>
</dbReference>
<dbReference type="GO" id="GO:0016491">
    <property type="term" value="F:oxidoreductase activity"/>
    <property type="evidence" value="ECO:0007669"/>
    <property type="project" value="TreeGrafter"/>
</dbReference>
<dbReference type="EMBL" id="CP013118">
    <property type="protein sequence ID" value="ALO16082.1"/>
    <property type="molecule type" value="Genomic_DNA"/>
</dbReference>
<dbReference type="Gene3D" id="1.10.1130.10">
    <property type="entry name" value="Flavocytochrome C3, Chain A"/>
    <property type="match status" value="1"/>
</dbReference>
<keyword evidence="2" id="KW-0812">Transmembrane</keyword>
<evidence type="ECO:0000256" key="2">
    <source>
        <dbReference type="SAM" id="Phobius"/>
    </source>
</evidence>
<gene>
    <name evidence="3" type="ORF">L21SP5_02455</name>
</gene>
<organism evidence="3 4">
    <name type="scientific">Salinivirga cyanobacteriivorans</name>
    <dbReference type="NCBI Taxonomy" id="1307839"/>
    <lineage>
        <taxon>Bacteria</taxon>
        <taxon>Pseudomonadati</taxon>
        <taxon>Bacteroidota</taxon>
        <taxon>Bacteroidia</taxon>
        <taxon>Bacteroidales</taxon>
        <taxon>Salinivirgaceae</taxon>
        <taxon>Salinivirga</taxon>
    </lineage>
</organism>
<evidence type="ECO:0000256" key="1">
    <source>
        <dbReference type="ARBA" id="ARBA00022729"/>
    </source>
</evidence>
<dbReference type="RefSeq" id="WP_057953486.1">
    <property type="nucleotide sequence ID" value="NZ_CP013118.1"/>
</dbReference>
<dbReference type="PANTHER" id="PTHR35038:SF5">
    <property type="entry name" value="CYTOCHROME C-TYPE PROTEIN NRFB"/>
    <property type="match status" value="1"/>
</dbReference>
<evidence type="ECO:0000313" key="4">
    <source>
        <dbReference type="Proteomes" id="UP000064893"/>
    </source>
</evidence>
<protein>
    <submittedName>
        <fullName evidence="3">Decaheme c-type cytochrome, DmsE family</fullName>
    </submittedName>
</protein>
<dbReference type="OrthoDB" id="9788513at2"/>
<dbReference type="KEGG" id="blq:L21SP5_02455"/>
<feature type="transmembrane region" description="Helical" evidence="2">
    <location>
        <begin position="7"/>
        <end position="25"/>
    </location>
</feature>
<dbReference type="STRING" id="1307839.L21SP5_02455"/>
<dbReference type="InterPro" id="IPR036280">
    <property type="entry name" value="Multihaem_cyt_sf"/>
</dbReference>
<dbReference type="SUPFAM" id="SSF48695">
    <property type="entry name" value="Multiheme cytochromes"/>
    <property type="match status" value="1"/>
</dbReference>
<name>A0A0S2I1E4_9BACT</name>
<sequence>MKKLIHILFIVLVPQIIIAVLIYNYQNIKNEGNLEELQEAYAQVPQSSVDHAEFAVLQQDFETPHEVTEACLSCHTERGQELLKSSHFKWERETFIPGRGVVYLGKNNLINNFCTGIAGSEQTCTRCHAGFGYYDTTYNFHNEKNVDCLVCHDNSGIYKKAKGSAGYPAMGENAPDYGAIAHHIGRPNKQNCGVCHFYSAGGNNVKHGQLEKALLNTTKDVDVHMAQNGLDMECVDCHSAENHVMKGRYYGISSRDYNRATCEQCHNERPHEDDIINEHTIKVACQTCHIPEYAKVNATKMYWDWSTACDLKDGNPYYELDSMGNKAYLSIKGSFTWKRNVKPDYTFFNGTADHYLLTDVVDTFPVQINTLFGSYDDRESKIWPVKIHRGKQPYDPQQKRILQAKLWDPEPGNGALWVDFDWDASLKAGMEYIGLPYSGEYEFVETEMYLPLNHMVSPATKSVSCAECHNRDNSRMAGLSGFYMPGRDRNNMLDLIGWILVLGSLAGVLVHGGIRIAINRKQNH</sequence>
<accession>A0A0S2I1E4</accession>
<dbReference type="Pfam" id="PF11783">
    <property type="entry name" value="Cytochrome_cB"/>
    <property type="match status" value="1"/>
</dbReference>
<keyword evidence="2" id="KW-1133">Transmembrane helix</keyword>
<proteinExistence type="predicted"/>
<evidence type="ECO:0000313" key="3">
    <source>
        <dbReference type="EMBL" id="ALO16082.1"/>
    </source>
</evidence>
<dbReference type="InterPro" id="IPR024673">
    <property type="entry name" value="Octahem_Cyt_c"/>
</dbReference>